<keyword evidence="2" id="KW-1185">Reference proteome</keyword>
<dbReference type="InterPro" id="IPR027417">
    <property type="entry name" value="P-loop_NTPase"/>
</dbReference>
<accession>A0ABS1TDJ0</accession>
<comment type="caution">
    <text evidence="1">The sequence shown here is derived from an EMBL/GenBank/DDBJ whole genome shotgun (WGS) entry which is preliminary data.</text>
</comment>
<dbReference type="RefSeq" id="WP_202750189.1">
    <property type="nucleotide sequence ID" value="NZ_JAESWC010000014.1"/>
</dbReference>
<reference evidence="1 2" key="1">
    <citation type="submission" date="2021-01" db="EMBL/GenBank/DDBJ databases">
        <title>Genome public.</title>
        <authorList>
            <person name="Liu C."/>
            <person name="Sun Q."/>
        </authorList>
    </citation>
    <scope>NUCLEOTIDE SEQUENCE [LARGE SCALE GENOMIC DNA]</scope>
    <source>
        <strain evidence="1 2">YIM B02515</strain>
    </source>
</reference>
<dbReference type="SUPFAM" id="SSF52540">
    <property type="entry name" value="P-loop containing nucleoside triphosphate hydrolases"/>
    <property type="match status" value="1"/>
</dbReference>
<name>A0ABS1TDJ0_9CLOT</name>
<evidence type="ECO:0000313" key="2">
    <source>
        <dbReference type="Proteomes" id="UP000632377"/>
    </source>
</evidence>
<proteinExistence type="predicted"/>
<evidence type="ECO:0000313" key="1">
    <source>
        <dbReference type="EMBL" id="MBL4937438.1"/>
    </source>
</evidence>
<dbReference type="EMBL" id="JAESWC010000014">
    <property type="protein sequence ID" value="MBL4937438.1"/>
    <property type="molecule type" value="Genomic_DNA"/>
</dbReference>
<organism evidence="1 2">
    <name type="scientific">Clostridium rhizosphaerae</name>
    <dbReference type="NCBI Taxonomy" id="2803861"/>
    <lineage>
        <taxon>Bacteria</taxon>
        <taxon>Bacillati</taxon>
        <taxon>Bacillota</taxon>
        <taxon>Clostridia</taxon>
        <taxon>Eubacteriales</taxon>
        <taxon>Clostridiaceae</taxon>
        <taxon>Clostridium</taxon>
    </lineage>
</organism>
<gene>
    <name evidence="1" type="ORF">JK636_17085</name>
</gene>
<sequence length="341" mass="37336">MGNFNILEKIKQYRTVSIIGMDKNVGKTTVLNHILGEARGKLTLGLTSIGRDGEDKDRVIGTDKPRIFIESGNFIATAKECLFNGDITKEIIETTGINTPMGEVIIAKALSDGYVELGGPSVNNYMKEICDKLSNLGSELILVDGALSRKTMASPAVTEACILSTGASLNRSMNKVVEMTSLSVKLLSLEKEADKDVIKIIKKELSHSRIGIIYKNKETKNLEAATSLEAAKEIVEELNDDVSHVLIRGIVSDKLLEDILKSTDKYKGVTFLVEDGTKLFLKNETFEKFVKMGGILKAVNKVNLVCITCNPRSPSGYEFNKNMFLEKLSQAVSLPVIDVKA</sequence>
<protein>
    <submittedName>
        <fullName evidence="1">Uncharacterized protein</fullName>
    </submittedName>
</protein>
<dbReference type="Proteomes" id="UP000632377">
    <property type="component" value="Unassembled WGS sequence"/>
</dbReference>